<dbReference type="Proteomes" id="UP000765509">
    <property type="component" value="Unassembled WGS sequence"/>
</dbReference>
<reference evidence="1" key="1">
    <citation type="submission" date="2021-03" db="EMBL/GenBank/DDBJ databases">
        <title>Draft genome sequence of rust myrtle Austropuccinia psidii MF-1, a brazilian biotype.</title>
        <authorList>
            <person name="Quecine M.C."/>
            <person name="Pachon D.M.R."/>
            <person name="Bonatelli M.L."/>
            <person name="Correr F.H."/>
            <person name="Franceschini L.M."/>
            <person name="Leite T.F."/>
            <person name="Margarido G.R.A."/>
            <person name="Almeida C.A."/>
            <person name="Ferrarezi J.A."/>
            <person name="Labate C.A."/>
        </authorList>
    </citation>
    <scope>NUCLEOTIDE SEQUENCE</scope>
    <source>
        <strain evidence="1">MF-1</strain>
    </source>
</reference>
<dbReference type="AlphaFoldDB" id="A0A9Q3QDL6"/>
<comment type="caution">
    <text evidence="1">The sequence shown here is derived from an EMBL/GenBank/DDBJ whole genome shotgun (WGS) entry which is preliminary data.</text>
</comment>
<accession>A0A9Q3QDL6</accession>
<evidence type="ECO:0000313" key="2">
    <source>
        <dbReference type="Proteomes" id="UP000765509"/>
    </source>
</evidence>
<name>A0A9Q3QDL6_9BASI</name>
<proteinExistence type="predicted"/>
<organism evidence="1 2">
    <name type="scientific">Austropuccinia psidii MF-1</name>
    <dbReference type="NCBI Taxonomy" id="1389203"/>
    <lineage>
        <taxon>Eukaryota</taxon>
        <taxon>Fungi</taxon>
        <taxon>Dikarya</taxon>
        <taxon>Basidiomycota</taxon>
        <taxon>Pucciniomycotina</taxon>
        <taxon>Pucciniomycetes</taxon>
        <taxon>Pucciniales</taxon>
        <taxon>Sphaerophragmiaceae</taxon>
        <taxon>Austropuccinia</taxon>
    </lineage>
</organism>
<keyword evidence="2" id="KW-1185">Reference proteome</keyword>
<dbReference type="EMBL" id="AVOT02156814">
    <property type="protein sequence ID" value="MBW0593825.1"/>
    <property type="molecule type" value="Genomic_DNA"/>
</dbReference>
<protein>
    <submittedName>
        <fullName evidence="1">Uncharacterized protein</fullName>
    </submittedName>
</protein>
<gene>
    <name evidence="1" type="ORF">O181_133540</name>
</gene>
<sequence length="103" mass="11226">MPFLMEIIPCSHGQHCVILDLKKINYCFILPSNGFPMFSLQAYTKHPDPAPIDMIASHLPHQPVNLPPALHSVKIDQCCPNQAYSQSATSTATSPPTSISVSP</sequence>
<evidence type="ECO:0000313" key="1">
    <source>
        <dbReference type="EMBL" id="MBW0593825.1"/>
    </source>
</evidence>